<organism evidence="1 2">
    <name type="scientific">Lactuca virosa</name>
    <dbReference type="NCBI Taxonomy" id="75947"/>
    <lineage>
        <taxon>Eukaryota</taxon>
        <taxon>Viridiplantae</taxon>
        <taxon>Streptophyta</taxon>
        <taxon>Embryophyta</taxon>
        <taxon>Tracheophyta</taxon>
        <taxon>Spermatophyta</taxon>
        <taxon>Magnoliopsida</taxon>
        <taxon>eudicotyledons</taxon>
        <taxon>Gunneridae</taxon>
        <taxon>Pentapetalae</taxon>
        <taxon>asterids</taxon>
        <taxon>campanulids</taxon>
        <taxon>Asterales</taxon>
        <taxon>Asteraceae</taxon>
        <taxon>Cichorioideae</taxon>
        <taxon>Cichorieae</taxon>
        <taxon>Lactucinae</taxon>
        <taxon>Lactuca</taxon>
    </lineage>
</organism>
<dbReference type="SUPFAM" id="SSF47240">
    <property type="entry name" value="Ferritin-like"/>
    <property type="match status" value="1"/>
</dbReference>
<name>A0AAU9MMH3_9ASTR</name>
<reference evidence="1 2" key="1">
    <citation type="submission" date="2022-01" db="EMBL/GenBank/DDBJ databases">
        <authorList>
            <person name="Xiong W."/>
            <person name="Schranz E."/>
        </authorList>
    </citation>
    <scope>NUCLEOTIDE SEQUENCE [LARGE SCALE GENOMIC DNA]</scope>
</reference>
<comment type="caution">
    <text evidence="1">The sequence shown here is derived from an EMBL/GenBank/DDBJ whole genome shotgun (WGS) entry which is preliminary data.</text>
</comment>
<dbReference type="Proteomes" id="UP001157418">
    <property type="component" value="Unassembled WGS sequence"/>
</dbReference>
<gene>
    <name evidence="1" type="ORF">LVIROSA_LOCUS15933</name>
</gene>
<protein>
    <submittedName>
        <fullName evidence="1">Uncharacterized protein</fullName>
    </submittedName>
</protein>
<dbReference type="InterPro" id="IPR009078">
    <property type="entry name" value="Ferritin-like_SF"/>
</dbReference>
<dbReference type="GO" id="GO:0016491">
    <property type="term" value="F:oxidoreductase activity"/>
    <property type="evidence" value="ECO:0007669"/>
    <property type="project" value="InterPro"/>
</dbReference>
<sequence length="260" mass="30117">MSANVISRFPAYEKKEWKIYKESQKLFWVADQIDIGDVASDFTSATNEHRNFFRVCLISGAIDCVHFRSISVDLMKDFKDLEAIYCLGYQMMVDKNHHEFYARILHDTVQQVQRRVLFNKVEQFASTGAKTTWSTLFSTPAWRIIGYTCTKVLADLISKELKLQFQFAFHMYTITMQKPGRRAIRSVVDKAIEIEQTFCVESKFCAVTSIELSDMMSFIKYCGDSVYDVLQMEEPDALPPVLRWAESAVVSKREVQDPME</sequence>
<dbReference type="InterPro" id="IPR012348">
    <property type="entry name" value="RNR-like"/>
</dbReference>
<accession>A0AAU9MMH3</accession>
<dbReference type="AlphaFoldDB" id="A0AAU9MMH3"/>
<dbReference type="InterPro" id="IPR000358">
    <property type="entry name" value="RNR_small_fam"/>
</dbReference>
<evidence type="ECO:0000313" key="1">
    <source>
        <dbReference type="EMBL" id="CAH1429053.1"/>
    </source>
</evidence>
<proteinExistence type="predicted"/>
<keyword evidence="2" id="KW-1185">Reference proteome</keyword>
<dbReference type="GO" id="GO:0009263">
    <property type="term" value="P:deoxyribonucleotide biosynthetic process"/>
    <property type="evidence" value="ECO:0007669"/>
    <property type="project" value="InterPro"/>
</dbReference>
<dbReference type="EMBL" id="CAKMRJ010002428">
    <property type="protein sequence ID" value="CAH1429053.1"/>
    <property type="molecule type" value="Genomic_DNA"/>
</dbReference>
<dbReference type="Gene3D" id="1.10.620.20">
    <property type="entry name" value="Ribonucleotide Reductase, subunit A"/>
    <property type="match status" value="2"/>
</dbReference>
<evidence type="ECO:0000313" key="2">
    <source>
        <dbReference type="Proteomes" id="UP001157418"/>
    </source>
</evidence>
<dbReference type="Pfam" id="PF00268">
    <property type="entry name" value="Ribonuc_red_sm"/>
    <property type="match status" value="1"/>
</dbReference>